<organism evidence="3">
    <name type="scientific">Thermosphaera aggregans</name>
    <dbReference type="NCBI Taxonomy" id="54254"/>
    <lineage>
        <taxon>Archaea</taxon>
        <taxon>Thermoproteota</taxon>
        <taxon>Thermoprotei</taxon>
        <taxon>Desulfurococcales</taxon>
        <taxon>Desulfurococcaceae</taxon>
        <taxon>Thermosphaera</taxon>
    </lineage>
</organism>
<feature type="compositionally biased region" description="Basic and acidic residues" evidence="1">
    <location>
        <begin position="132"/>
        <end position="141"/>
    </location>
</feature>
<dbReference type="EMBL" id="DSJT01000017">
    <property type="protein sequence ID" value="HEF87292.1"/>
    <property type="molecule type" value="Genomic_DNA"/>
</dbReference>
<gene>
    <name evidence="3" type="ORF">ENP55_03170</name>
</gene>
<evidence type="ECO:0000313" key="3">
    <source>
        <dbReference type="EMBL" id="HEF87292.1"/>
    </source>
</evidence>
<keyword evidence="2" id="KW-0812">Transmembrane</keyword>
<reference evidence="3" key="1">
    <citation type="journal article" date="2020" name="mSystems">
        <title>Genome- and Community-Level Interaction Insights into Carbon Utilization and Element Cycling Functions of Hydrothermarchaeota in Hydrothermal Sediment.</title>
        <authorList>
            <person name="Zhou Z."/>
            <person name="Liu Y."/>
            <person name="Xu W."/>
            <person name="Pan J."/>
            <person name="Luo Z.H."/>
            <person name="Li M."/>
        </authorList>
    </citation>
    <scope>NUCLEOTIDE SEQUENCE [LARGE SCALE GENOMIC DNA]</scope>
    <source>
        <strain evidence="3">SpSt-23</strain>
    </source>
</reference>
<dbReference type="AlphaFoldDB" id="A0A7C2BKC9"/>
<sequence>MVSLASTNVYFLQGVSAVILLAILAFLLLAGVRGWRRYVITWLSLVLIILHYSVVITISRYAKVTVLPLILVEHDSYGGSLYVDYGQLAALTILVVWRKEISRAIKKLVDRFSTGRDGLEGTQSGGVGEGPAEEKSEQVHG</sequence>
<comment type="caution">
    <text evidence="3">The sequence shown here is derived from an EMBL/GenBank/DDBJ whole genome shotgun (WGS) entry which is preliminary data.</text>
</comment>
<accession>A0A7C2BKC9</accession>
<feature type="region of interest" description="Disordered" evidence="1">
    <location>
        <begin position="119"/>
        <end position="141"/>
    </location>
</feature>
<evidence type="ECO:0000256" key="2">
    <source>
        <dbReference type="SAM" id="Phobius"/>
    </source>
</evidence>
<proteinExistence type="predicted"/>
<feature type="transmembrane region" description="Helical" evidence="2">
    <location>
        <begin position="39"/>
        <end position="59"/>
    </location>
</feature>
<protein>
    <submittedName>
        <fullName evidence="3">Uncharacterized protein</fullName>
    </submittedName>
</protein>
<feature type="transmembrane region" description="Helical" evidence="2">
    <location>
        <begin position="12"/>
        <end position="32"/>
    </location>
</feature>
<evidence type="ECO:0000256" key="1">
    <source>
        <dbReference type="SAM" id="MobiDB-lite"/>
    </source>
</evidence>
<feature type="transmembrane region" description="Helical" evidence="2">
    <location>
        <begin position="79"/>
        <end position="97"/>
    </location>
</feature>
<keyword evidence="2" id="KW-1133">Transmembrane helix</keyword>
<keyword evidence="2" id="KW-0472">Membrane</keyword>
<name>A0A7C2BKC9_9CREN</name>